<dbReference type="AlphaFoldDB" id="A0A4V3S7Q9"/>
<dbReference type="EMBL" id="QBLH01003435">
    <property type="protein sequence ID" value="TGZ38404.1"/>
    <property type="molecule type" value="Genomic_DNA"/>
</dbReference>
<sequence>MGNIGHDAVDTSQLRRLTENRDRHMCQTYPGYRHRQAGQARIGRSVIRLRADKLCVAHYENRGGKSFHPSPSWRLMPLAIRMADFCLYSNTFSLAKITSYKKYRSLITLL</sequence>
<keyword evidence="2" id="KW-1185">Reference proteome</keyword>
<proteinExistence type="predicted"/>
<accession>A0A4V3S7Q9</accession>
<evidence type="ECO:0000313" key="2">
    <source>
        <dbReference type="Proteomes" id="UP000310200"/>
    </source>
</evidence>
<evidence type="ECO:0000313" key="1">
    <source>
        <dbReference type="EMBL" id="TGZ38404.1"/>
    </source>
</evidence>
<organism evidence="1 2">
    <name type="scientific">Temnothorax longispinosus</name>
    <dbReference type="NCBI Taxonomy" id="300112"/>
    <lineage>
        <taxon>Eukaryota</taxon>
        <taxon>Metazoa</taxon>
        <taxon>Ecdysozoa</taxon>
        <taxon>Arthropoda</taxon>
        <taxon>Hexapoda</taxon>
        <taxon>Insecta</taxon>
        <taxon>Pterygota</taxon>
        <taxon>Neoptera</taxon>
        <taxon>Endopterygota</taxon>
        <taxon>Hymenoptera</taxon>
        <taxon>Apocrita</taxon>
        <taxon>Aculeata</taxon>
        <taxon>Formicoidea</taxon>
        <taxon>Formicidae</taxon>
        <taxon>Myrmicinae</taxon>
        <taxon>Temnothorax</taxon>
    </lineage>
</organism>
<reference evidence="1 2" key="1">
    <citation type="journal article" date="2019" name="Philos. Trans. R. Soc. Lond., B, Biol. Sci.">
        <title>Ant behaviour and brain gene expression of defending hosts depend on the ecological success of the intruding social parasite.</title>
        <authorList>
            <person name="Kaur R."/>
            <person name="Stoldt M."/>
            <person name="Jongepier E."/>
            <person name="Feldmeyer B."/>
            <person name="Menzel F."/>
            <person name="Bornberg-Bauer E."/>
            <person name="Foitzik S."/>
        </authorList>
    </citation>
    <scope>NUCLEOTIDE SEQUENCE [LARGE SCALE GENOMIC DNA]</scope>
    <source>
        <tissue evidence="1">Whole body</tissue>
    </source>
</reference>
<protein>
    <submittedName>
        <fullName evidence="1">Uncharacterized protein</fullName>
    </submittedName>
</protein>
<name>A0A4V3S7Q9_9HYME</name>
<dbReference type="Proteomes" id="UP000310200">
    <property type="component" value="Unassembled WGS sequence"/>
</dbReference>
<comment type="caution">
    <text evidence="1">The sequence shown here is derived from an EMBL/GenBank/DDBJ whole genome shotgun (WGS) entry which is preliminary data.</text>
</comment>
<gene>
    <name evidence="1" type="ORF">DBV15_06727</name>
</gene>